<sequence length="30" mass="2990">MRRAPAVGVPTGAELVEAQGLTGRSPRGVG</sequence>
<dbReference type="AlphaFoldDB" id="D6A448"/>
<dbReference type="Proteomes" id="UP000003824">
    <property type="component" value="Unassembled WGS sequence"/>
</dbReference>
<reference evidence="2" key="1">
    <citation type="submission" date="2008-12" db="EMBL/GenBank/DDBJ databases">
        <title>Annotation of Streptomyces ghanaensis ATCC 14672.</title>
        <authorList>
            <consortium name="The Broad Institute Genome Sequencing Platform"/>
            <consortium name="Broad Institute Microbial Sequencing Center"/>
            <person name="Fischbach M."/>
            <person name="Ward D."/>
            <person name="Young S."/>
            <person name="Kodira C.D."/>
            <person name="Zeng Q."/>
            <person name="Koehrsen M."/>
            <person name="Godfrey P."/>
            <person name="Alvarado L."/>
            <person name="Berlin A.M."/>
            <person name="Borenstein D."/>
            <person name="Chen Z."/>
            <person name="Engels R."/>
            <person name="Freedman E."/>
            <person name="Gellesch M."/>
            <person name="Goldberg J."/>
            <person name="Griggs A."/>
            <person name="Gujja S."/>
            <person name="Heiman D.I."/>
            <person name="Hepburn T.A."/>
            <person name="Howarth C."/>
            <person name="Jen D."/>
            <person name="Larson L."/>
            <person name="Lewis B."/>
            <person name="Mehta T."/>
            <person name="Park D."/>
            <person name="Pearson M."/>
            <person name="Roberts A."/>
            <person name="Saif S."/>
            <person name="Shea T.D."/>
            <person name="Shenoy N."/>
            <person name="Sisk P."/>
            <person name="Stolte C."/>
            <person name="Sykes S.N."/>
            <person name="Walk T."/>
            <person name="White J."/>
            <person name="Yandava C."/>
            <person name="Straight P."/>
            <person name="Clardy J."/>
            <person name="Hung D."/>
            <person name="Kolter R."/>
            <person name="Mekalanos J."/>
            <person name="Walker S."/>
            <person name="Walsh C.T."/>
            <person name="Wieland B.L.C."/>
            <person name="Ilzarbe M."/>
            <person name="Galagan J."/>
            <person name="Nusbaum C."/>
            <person name="Birren B."/>
        </authorList>
    </citation>
    <scope>NUCLEOTIDE SEQUENCE [LARGE SCALE GENOMIC DNA]</scope>
    <source>
        <strain evidence="2">ATCC 14672 / DSM 40746 / JCM 4963 / KCTC 9882 / NRRL B-12104 / FH 1290</strain>
    </source>
</reference>
<proteinExistence type="predicted"/>
<evidence type="ECO:0000313" key="1">
    <source>
        <dbReference type="EMBL" id="EFE71602.2"/>
    </source>
</evidence>
<dbReference type="EMBL" id="DS999641">
    <property type="protein sequence ID" value="EFE71602.2"/>
    <property type="molecule type" value="Genomic_DNA"/>
</dbReference>
<name>D6A448_STRV1</name>
<protein>
    <submittedName>
        <fullName evidence="1">Uncharacterized protein</fullName>
    </submittedName>
</protein>
<gene>
    <name evidence="1" type="ORF">SSFG_07902</name>
</gene>
<organism evidence="1 2">
    <name type="scientific">Streptomyces viridosporus (strain ATCC 14672 / DSM 40746 / JCM 4963 / KCTC 9882 / NRRL B-12104 / FH 1290)</name>
    <name type="common">Streptomyces ghanaensis</name>
    <dbReference type="NCBI Taxonomy" id="566461"/>
    <lineage>
        <taxon>Bacteria</taxon>
        <taxon>Bacillati</taxon>
        <taxon>Actinomycetota</taxon>
        <taxon>Actinomycetes</taxon>
        <taxon>Kitasatosporales</taxon>
        <taxon>Streptomycetaceae</taxon>
        <taxon>Streptomyces</taxon>
    </lineage>
</organism>
<evidence type="ECO:0000313" key="2">
    <source>
        <dbReference type="Proteomes" id="UP000003824"/>
    </source>
</evidence>
<accession>D6A448</accession>